<sequence length="121" mass="13708">MNIEALFEYYNWVVVGDVTNESKYANKILNTLKREKYNVIGIDPRGDGKASFIDLKSSNFNIDVIDLCINPKLGLEILKEARQLNIDKVLIQPGAESDEIVEFCKQNNIKFIKGCVLQQLG</sequence>
<gene>
    <name evidence="2" type="ORF">QOZ93_001572</name>
</gene>
<dbReference type="SUPFAM" id="SSF51735">
    <property type="entry name" value="NAD(P)-binding Rossmann-fold domains"/>
    <property type="match status" value="1"/>
</dbReference>
<comment type="caution">
    <text evidence="2">The sequence shown here is derived from an EMBL/GenBank/DDBJ whole genome shotgun (WGS) entry which is preliminary data.</text>
</comment>
<dbReference type="PANTHER" id="PTHR33303:SF2">
    <property type="entry name" value="COA-BINDING DOMAIN-CONTAINING PROTEIN"/>
    <property type="match status" value="1"/>
</dbReference>
<evidence type="ECO:0000313" key="2">
    <source>
        <dbReference type="EMBL" id="MDQ0479830.1"/>
    </source>
</evidence>
<dbReference type="RefSeq" id="WP_307355764.1">
    <property type="nucleotide sequence ID" value="NZ_BAAACJ010000037.1"/>
</dbReference>
<feature type="domain" description="CoA-binding" evidence="1">
    <location>
        <begin position="11"/>
        <end position="117"/>
    </location>
</feature>
<proteinExistence type="predicted"/>
<dbReference type="Gene3D" id="3.40.50.720">
    <property type="entry name" value="NAD(P)-binding Rossmann-like Domain"/>
    <property type="match status" value="1"/>
</dbReference>
<keyword evidence="3" id="KW-1185">Reference proteome</keyword>
<protein>
    <submittedName>
        <fullName evidence="2">CoA-binding protein</fullName>
    </submittedName>
</protein>
<dbReference type="EMBL" id="JAUSWN010000012">
    <property type="protein sequence ID" value="MDQ0479830.1"/>
    <property type="molecule type" value="Genomic_DNA"/>
</dbReference>
<evidence type="ECO:0000259" key="1">
    <source>
        <dbReference type="Pfam" id="PF13380"/>
    </source>
</evidence>
<dbReference type="InterPro" id="IPR003781">
    <property type="entry name" value="CoA-bd"/>
</dbReference>
<reference evidence="2 3" key="1">
    <citation type="submission" date="2023-07" db="EMBL/GenBank/DDBJ databases">
        <title>Genomic Encyclopedia of Type Strains, Phase IV (KMG-IV): sequencing the most valuable type-strain genomes for metagenomic binning, comparative biology and taxonomic classification.</title>
        <authorList>
            <person name="Goeker M."/>
        </authorList>
    </citation>
    <scope>NUCLEOTIDE SEQUENCE [LARGE SCALE GENOMIC DNA]</scope>
    <source>
        <strain evidence="2 3">DSM 1400</strain>
    </source>
</reference>
<dbReference type="InterPro" id="IPR036291">
    <property type="entry name" value="NAD(P)-bd_dom_sf"/>
</dbReference>
<accession>A0ABU0JTW1</accession>
<dbReference type="Proteomes" id="UP001224418">
    <property type="component" value="Unassembled WGS sequence"/>
</dbReference>
<dbReference type="Pfam" id="PF13380">
    <property type="entry name" value="CoA_binding_2"/>
    <property type="match status" value="1"/>
</dbReference>
<organism evidence="2 3">
    <name type="scientific">Hathewaya limosa</name>
    <name type="common">Clostridium limosum</name>
    <dbReference type="NCBI Taxonomy" id="1536"/>
    <lineage>
        <taxon>Bacteria</taxon>
        <taxon>Bacillati</taxon>
        <taxon>Bacillota</taxon>
        <taxon>Clostridia</taxon>
        <taxon>Eubacteriales</taxon>
        <taxon>Clostridiaceae</taxon>
        <taxon>Hathewaya</taxon>
    </lineage>
</organism>
<evidence type="ECO:0000313" key="3">
    <source>
        <dbReference type="Proteomes" id="UP001224418"/>
    </source>
</evidence>
<dbReference type="PANTHER" id="PTHR33303">
    <property type="entry name" value="CYTOPLASMIC PROTEIN-RELATED"/>
    <property type="match status" value="1"/>
</dbReference>
<name>A0ABU0JTW1_HATLI</name>